<organism evidence="1 2">
    <name type="scientific">Vararia minispora EC-137</name>
    <dbReference type="NCBI Taxonomy" id="1314806"/>
    <lineage>
        <taxon>Eukaryota</taxon>
        <taxon>Fungi</taxon>
        <taxon>Dikarya</taxon>
        <taxon>Basidiomycota</taxon>
        <taxon>Agaricomycotina</taxon>
        <taxon>Agaricomycetes</taxon>
        <taxon>Russulales</taxon>
        <taxon>Lachnocladiaceae</taxon>
        <taxon>Vararia</taxon>
    </lineage>
</organism>
<dbReference type="EMBL" id="MU273472">
    <property type="protein sequence ID" value="KAI0036347.1"/>
    <property type="molecule type" value="Genomic_DNA"/>
</dbReference>
<evidence type="ECO:0000313" key="1">
    <source>
        <dbReference type="EMBL" id="KAI0036347.1"/>
    </source>
</evidence>
<evidence type="ECO:0000313" key="2">
    <source>
        <dbReference type="Proteomes" id="UP000814128"/>
    </source>
</evidence>
<sequence length="208" mass="23378">MFFSLALTPVRTSPSTRPPPEPPPRCRRPSSDIPYSPRCTGHWTGTSRVPASLVHRQAPHSQAPHSPAPYRHGLASHPASHAPHCALSDPPKRFRAMKQLFRELPSFRAIWRRASVWDNATISIPKHHIDQVTAFTSAVQHVLSLDLGGVSDTPQSIMRLAETATKMKWKENATISGRRKNRNFTGPRPRGYWNRKQPVSPRLRLGIC</sequence>
<accession>A0ACB8QXG8</accession>
<comment type="caution">
    <text evidence="1">The sequence shown here is derived from an EMBL/GenBank/DDBJ whole genome shotgun (WGS) entry which is preliminary data.</text>
</comment>
<protein>
    <submittedName>
        <fullName evidence="1">Uncharacterized protein</fullName>
    </submittedName>
</protein>
<reference evidence="1" key="2">
    <citation type="journal article" date="2022" name="New Phytol.">
        <title>Evolutionary transition to the ectomycorrhizal habit in the genomes of a hyperdiverse lineage of mushroom-forming fungi.</title>
        <authorList>
            <person name="Looney B."/>
            <person name="Miyauchi S."/>
            <person name="Morin E."/>
            <person name="Drula E."/>
            <person name="Courty P.E."/>
            <person name="Kohler A."/>
            <person name="Kuo A."/>
            <person name="LaButti K."/>
            <person name="Pangilinan J."/>
            <person name="Lipzen A."/>
            <person name="Riley R."/>
            <person name="Andreopoulos W."/>
            <person name="He G."/>
            <person name="Johnson J."/>
            <person name="Nolan M."/>
            <person name="Tritt A."/>
            <person name="Barry K.W."/>
            <person name="Grigoriev I.V."/>
            <person name="Nagy L.G."/>
            <person name="Hibbett D."/>
            <person name="Henrissat B."/>
            <person name="Matheny P.B."/>
            <person name="Labbe J."/>
            <person name="Martin F.M."/>
        </authorList>
    </citation>
    <scope>NUCLEOTIDE SEQUENCE</scope>
    <source>
        <strain evidence="1">EC-137</strain>
    </source>
</reference>
<proteinExistence type="predicted"/>
<keyword evidence="2" id="KW-1185">Reference proteome</keyword>
<reference evidence="1" key="1">
    <citation type="submission" date="2021-02" db="EMBL/GenBank/DDBJ databases">
        <authorList>
            <consortium name="DOE Joint Genome Institute"/>
            <person name="Ahrendt S."/>
            <person name="Looney B.P."/>
            <person name="Miyauchi S."/>
            <person name="Morin E."/>
            <person name="Drula E."/>
            <person name="Courty P.E."/>
            <person name="Chicoki N."/>
            <person name="Fauchery L."/>
            <person name="Kohler A."/>
            <person name="Kuo A."/>
            <person name="Labutti K."/>
            <person name="Pangilinan J."/>
            <person name="Lipzen A."/>
            <person name="Riley R."/>
            <person name="Andreopoulos W."/>
            <person name="He G."/>
            <person name="Johnson J."/>
            <person name="Barry K.W."/>
            <person name="Grigoriev I.V."/>
            <person name="Nagy L."/>
            <person name="Hibbett D."/>
            <person name="Henrissat B."/>
            <person name="Matheny P.B."/>
            <person name="Labbe J."/>
            <person name="Martin F."/>
        </authorList>
    </citation>
    <scope>NUCLEOTIDE SEQUENCE</scope>
    <source>
        <strain evidence="1">EC-137</strain>
    </source>
</reference>
<name>A0ACB8QXG8_9AGAM</name>
<dbReference type="Proteomes" id="UP000814128">
    <property type="component" value="Unassembled WGS sequence"/>
</dbReference>
<gene>
    <name evidence="1" type="ORF">K488DRAFT_67668</name>
</gene>